<feature type="region of interest" description="Disordered" evidence="1">
    <location>
        <begin position="145"/>
        <end position="185"/>
    </location>
</feature>
<dbReference type="VEuPathDB" id="FungiDB:RhiirA1_473639"/>
<organism evidence="2 3">
    <name type="scientific">Rhizophagus irregularis</name>
    <dbReference type="NCBI Taxonomy" id="588596"/>
    <lineage>
        <taxon>Eukaryota</taxon>
        <taxon>Fungi</taxon>
        <taxon>Fungi incertae sedis</taxon>
        <taxon>Mucoromycota</taxon>
        <taxon>Glomeromycotina</taxon>
        <taxon>Glomeromycetes</taxon>
        <taxon>Glomerales</taxon>
        <taxon>Glomeraceae</taxon>
        <taxon>Rhizophagus</taxon>
    </lineage>
</organism>
<sequence length="350" mass="40006">MVSTDNNFTLTELGDFLKHLDEEFFTSLFEQTLQVLQTTSATGIYQTATDFEPALYKHAYTCLLYKMAKEYLGKNKEKSCDTQTIIDVPNRNQGLPDYTSMDMEIIDEPKHQSPVVPLVTQTKLNVQAQPYTPRGKKRVTYADVVTGSGSNDSWPTSPSPEEKRNTHETSKKGSTNEKSQQQKTKKFKLTLKKTISTVMTGYMPEDKANVCEIVIYDIPSTMPQLDILTNLGKWGQVIAFKVKTQRKYSTVTVSIDFNKWALTNWNNGVWTALFEELPVQWFPASWTLKQRKERERFQAVVIDISKSITNNVVYNAENSTQSLLSQLDGALAFKIIQDRERRKLIAYFDT</sequence>
<evidence type="ECO:0000256" key="1">
    <source>
        <dbReference type="SAM" id="MobiDB-lite"/>
    </source>
</evidence>
<feature type="compositionally biased region" description="Polar residues" evidence="1">
    <location>
        <begin position="147"/>
        <end position="156"/>
    </location>
</feature>
<accession>A0A2I1HQ01</accession>
<reference evidence="2 3" key="1">
    <citation type="submission" date="2015-10" db="EMBL/GenBank/DDBJ databases">
        <title>Genome analyses suggest a sexual origin of heterokaryosis in a supposedly ancient asexual fungus.</title>
        <authorList>
            <person name="Ropars J."/>
            <person name="Sedzielewska K."/>
            <person name="Noel J."/>
            <person name="Charron P."/>
            <person name="Farinelli L."/>
            <person name="Marton T."/>
            <person name="Kruger M."/>
            <person name="Pelin A."/>
            <person name="Brachmann A."/>
            <person name="Corradi N."/>
        </authorList>
    </citation>
    <scope>NUCLEOTIDE SEQUENCE [LARGE SCALE GENOMIC DNA]</scope>
    <source>
        <strain evidence="2 3">A4</strain>
    </source>
</reference>
<dbReference type="EMBL" id="LLXI01004802">
    <property type="protein sequence ID" value="PKY60968.1"/>
    <property type="molecule type" value="Genomic_DNA"/>
</dbReference>
<dbReference type="VEuPathDB" id="FungiDB:RhiirFUN_020975"/>
<dbReference type="VEuPathDB" id="FungiDB:FUN_011399"/>
<protein>
    <submittedName>
        <fullName evidence="2">Uncharacterized protein</fullName>
    </submittedName>
</protein>
<name>A0A2I1HQ01_9GLOM</name>
<evidence type="ECO:0000313" key="2">
    <source>
        <dbReference type="EMBL" id="PKY60968.1"/>
    </source>
</evidence>
<evidence type="ECO:0000313" key="3">
    <source>
        <dbReference type="Proteomes" id="UP000234323"/>
    </source>
</evidence>
<proteinExistence type="predicted"/>
<dbReference type="Proteomes" id="UP000234323">
    <property type="component" value="Unassembled WGS sequence"/>
</dbReference>
<keyword evidence="3" id="KW-1185">Reference proteome</keyword>
<comment type="caution">
    <text evidence="2">The sequence shown here is derived from an EMBL/GenBank/DDBJ whole genome shotgun (WGS) entry which is preliminary data.</text>
</comment>
<feature type="compositionally biased region" description="Basic and acidic residues" evidence="1">
    <location>
        <begin position="160"/>
        <end position="175"/>
    </location>
</feature>
<dbReference type="AlphaFoldDB" id="A0A2I1HQ01"/>
<gene>
    <name evidence="2" type="ORF">RhiirA4_485340</name>
</gene>